<dbReference type="CDD" id="cd03808">
    <property type="entry name" value="GT4_CapM-like"/>
    <property type="match status" value="1"/>
</dbReference>
<protein>
    <submittedName>
        <fullName evidence="2">Glycosyltransferase family 4 protein</fullName>
    </submittedName>
</protein>
<dbReference type="GO" id="GO:0016757">
    <property type="term" value="F:glycosyltransferase activity"/>
    <property type="evidence" value="ECO:0007669"/>
    <property type="project" value="TreeGrafter"/>
</dbReference>
<keyword evidence="2" id="KW-0808">Transferase</keyword>
<dbReference type="Pfam" id="PF13477">
    <property type="entry name" value="Glyco_trans_4_2"/>
    <property type="match status" value="1"/>
</dbReference>
<feature type="domain" description="Glycosyltransferase subfamily 4-like N-terminal" evidence="1">
    <location>
        <begin position="6"/>
        <end position="152"/>
    </location>
</feature>
<sequence length="395" mass="44616">MKPKPKVAIVTNIAWNIYNFRRGLANAIKEAGYEPILMAADDEYAEKLKREGWHFIPLKNMERAGMNPLADVKLMLDFIKIYKENDIKCALHYNSKPLIYASLSASFLKIPYLPTITGLAGPFSGNRTITSKIVTLLYRYSLRNSYKVLFQNNEDLRFFLDKKITQYEKTIVVPGSGVNLDEYQSAPFSFPPGDKIVFLMLARLSRAKGVEYYVHAARAVKKRFPNAIFRLAGPFECDELAISRQEVDGWQREGAIEYVGVSDGVKKEISEAHVIVYPSYYREGIPKALIESAAMSRPIITTDNVGCREVVQHGVNGFLVPIKNTEALAKACERFILLSEEEKIKFSTASRKISQQFDEKKVLPEYISLIDSCLNKGNISVSVLNYDPVALTEVQ</sequence>
<dbReference type="Pfam" id="PF13692">
    <property type="entry name" value="Glyco_trans_1_4"/>
    <property type="match status" value="1"/>
</dbReference>
<evidence type="ECO:0000313" key="3">
    <source>
        <dbReference type="Proteomes" id="UP000305848"/>
    </source>
</evidence>
<dbReference type="PANTHER" id="PTHR12526">
    <property type="entry name" value="GLYCOSYLTRANSFERASE"/>
    <property type="match status" value="1"/>
</dbReference>
<dbReference type="SUPFAM" id="SSF53756">
    <property type="entry name" value="UDP-Glycosyltransferase/glycogen phosphorylase"/>
    <property type="match status" value="1"/>
</dbReference>
<dbReference type="PANTHER" id="PTHR12526:SF638">
    <property type="entry name" value="SPORE COAT PROTEIN SA"/>
    <property type="match status" value="1"/>
</dbReference>
<proteinExistence type="predicted"/>
<evidence type="ECO:0000259" key="1">
    <source>
        <dbReference type="Pfam" id="PF13477"/>
    </source>
</evidence>
<organism evidence="2 3">
    <name type="scientific">Ilyomonas limi</name>
    <dbReference type="NCBI Taxonomy" id="2575867"/>
    <lineage>
        <taxon>Bacteria</taxon>
        <taxon>Pseudomonadati</taxon>
        <taxon>Bacteroidota</taxon>
        <taxon>Chitinophagia</taxon>
        <taxon>Chitinophagales</taxon>
        <taxon>Chitinophagaceae</taxon>
        <taxon>Ilyomonas</taxon>
    </lineage>
</organism>
<dbReference type="Proteomes" id="UP000305848">
    <property type="component" value="Unassembled WGS sequence"/>
</dbReference>
<accession>A0A4V5UU73</accession>
<dbReference type="EMBL" id="SZQL01000009">
    <property type="protein sequence ID" value="TKK67973.1"/>
    <property type="molecule type" value="Genomic_DNA"/>
</dbReference>
<dbReference type="InterPro" id="IPR028098">
    <property type="entry name" value="Glyco_trans_4-like_N"/>
</dbReference>
<reference evidence="2 3" key="1">
    <citation type="submission" date="2019-05" db="EMBL/GenBank/DDBJ databases">
        <title>Panacibacter sp. strain 17mud1-8 Genome sequencing and assembly.</title>
        <authorList>
            <person name="Chhetri G."/>
        </authorList>
    </citation>
    <scope>NUCLEOTIDE SEQUENCE [LARGE SCALE GENOMIC DNA]</scope>
    <source>
        <strain evidence="2 3">17mud1-8</strain>
    </source>
</reference>
<dbReference type="Gene3D" id="3.40.50.2000">
    <property type="entry name" value="Glycogen Phosphorylase B"/>
    <property type="match status" value="2"/>
</dbReference>
<evidence type="ECO:0000313" key="2">
    <source>
        <dbReference type="EMBL" id="TKK67973.1"/>
    </source>
</evidence>
<dbReference type="RefSeq" id="WP_137262076.1">
    <property type="nucleotide sequence ID" value="NZ_SZQL01000009.1"/>
</dbReference>
<name>A0A4V5UU73_9BACT</name>
<dbReference type="OrthoDB" id="9790710at2"/>
<keyword evidence="3" id="KW-1185">Reference proteome</keyword>
<gene>
    <name evidence="2" type="ORF">FC093_12210</name>
</gene>
<dbReference type="AlphaFoldDB" id="A0A4V5UU73"/>
<comment type="caution">
    <text evidence="2">The sequence shown here is derived from an EMBL/GenBank/DDBJ whole genome shotgun (WGS) entry which is preliminary data.</text>
</comment>